<proteinExistence type="predicted"/>
<evidence type="ECO:0000313" key="3">
    <source>
        <dbReference type="Proteomes" id="UP001017257"/>
    </source>
</evidence>
<dbReference type="Proteomes" id="UP001017257">
    <property type="component" value="Plasmid pR24_1"/>
</dbReference>
<feature type="compositionally biased region" description="Polar residues" evidence="1">
    <location>
        <begin position="102"/>
        <end position="113"/>
    </location>
</feature>
<feature type="region of interest" description="Disordered" evidence="1">
    <location>
        <begin position="95"/>
        <end position="124"/>
    </location>
</feature>
<accession>A0ABY5S3G3</accession>
<geneLocation type="plasmid" evidence="2 3">
    <name>pR24_1</name>
</geneLocation>
<evidence type="ECO:0000313" key="2">
    <source>
        <dbReference type="EMBL" id="UVF22567.1"/>
    </source>
</evidence>
<keyword evidence="3" id="KW-1185">Reference proteome</keyword>
<protein>
    <recommendedName>
        <fullName evidence="4">DUF1311 domain-containing protein</fullName>
    </recommendedName>
</protein>
<reference evidence="2" key="1">
    <citation type="submission" date="2022-08" db="EMBL/GenBank/DDBJ databases">
        <title>Microvirga terrae sp. nov., isolated from soil.</title>
        <authorList>
            <person name="Kim K.H."/>
            <person name="Seo Y.L."/>
            <person name="Kim J.M."/>
            <person name="Lee J.K."/>
            <person name="Han D.M."/>
            <person name="Jeon C.O."/>
        </authorList>
    </citation>
    <scope>NUCLEOTIDE SEQUENCE</scope>
    <source>
        <strain evidence="2">R24</strain>
        <plasmid evidence="2">pR24_1</plasmid>
    </source>
</reference>
<dbReference type="RefSeq" id="WP_259061047.1">
    <property type="nucleotide sequence ID" value="NZ_CP102846.1"/>
</dbReference>
<dbReference type="EMBL" id="CP102846">
    <property type="protein sequence ID" value="UVF22567.1"/>
    <property type="molecule type" value="Genomic_DNA"/>
</dbReference>
<organism evidence="2 3">
    <name type="scientific">Microvirga terrae</name>
    <dbReference type="NCBI Taxonomy" id="2740529"/>
    <lineage>
        <taxon>Bacteria</taxon>
        <taxon>Pseudomonadati</taxon>
        <taxon>Pseudomonadota</taxon>
        <taxon>Alphaproteobacteria</taxon>
        <taxon>Hyphomicrobiales</taxon>
        <taxon>Methylobacteriaceae</taxon>
        <taxon>Microvirga</taxon>
    </lineage>
</organism>
<name>A0ABY5S3G3_9HYPH</name>
<keyword evidence="2" id="KW-0614">Plasmid</keyword>
<evidence type="ECO:0008006" key="4">
    <source>
        <dbReference type="Google" id="ProtNLM"/>
    </source>
</evidence>
<gene>
    <name evidence="2" type="ORF">HPT29_025850</name>
</gene>
<sequence>MIIPVAGRNRRELGVPKLDISSTCHAASNLQLSDGENYDSCMQDELKTRDQLVKNWNSYSREIRERCTEEATNGGNPSYVDLFECSEMANWASHVNSKGDIPNTTSSQSTGATNRKAAEPRMDK</sequence>
<evidence type="ECO:0000256" key="1">
    <source>
        <dbReference type="SAM" id="MobiDB-lite"/>
    </source>
</evidence>